<evidence type="ECO:0000313" key="4">
    <source>
        <dbReference type="Proteomes" id="UP001359469"/>
    </source>
</evidence>
<dbReference type="InterPro" id="IPR016032">
    <property type="entry name" value="Sig_transdc_resp-reg_C-effctor"/>
</dbReference>
<dbReference type="InterPro" id="IPR036388">
    <property type="entry name" value="WH-like_DNA-bd_sf"/>
</dbReference>
<protein>
    <submittedName>
        <fullName evidence="3">LuxR C-terminal-related transcriptional regulator</fullName>
    </submittedName>
</protein>
<dbReference type="Gene3D" id="1.10.10.10">
    <property type="entry name" value="Winged helix-like DNA-binding domain superfamily/Winged helix DNA-binding domain"/>
    <property type="match status" value="1"/>
</dbReference>
<dbReference type="Proteomes" id="UP001359469">
    <property type="component" value="Unassembled WGS sequence"/>
</dbReference>
<dbReference type="EMBL" id="JBBBOO010000040">
    <property type="protein sequence ID" value="MEI7066052.1"/>
    <property type="molecule type" value="Genomic_DNA"/>
</dbReference>
<comment type="caution">
    <text evidence="3">The sequence shown here is derived from an EMBL/GenBank/DDBJ whole genome shotgun (WGS) entry which is preliminary data.</text>
</comment>
<keyword evidence="4" id="KW-1185">Reference proteome</keyword>
<dbReference type="SMART" id="SM00421">
    <property type="entry name" value="HTH_LUXR"/>
    <property type="match status" value="1"/>
</dbReference>
<reference evidence="3 4" key="1">
    <citation type="submission" date="2024-03" db="EMBL/GenBank/DDBJ databases">
        <title>Analysis of soft rot Pectobacteriaceae population diversity in US potato growing regions between 2016 and 2022.</title>
        <authorList>
            <person name="Ma X."/>
            <person name="Zhang X."/>
            <person name="Stodghill P."/>
            <person name="Rioux R."/>
            <person name="Babler B."/>
            <person name="Shrestha S."/>
            <person name="Babler B."/>
            <person name="Rivedal H."/>
            <person name="Frost K."/>
            <person name="Hao J."/>
            <person name="Secor G."/>
            <person name="Swingle B."/>
        </authorList>
    </citation>
    <scope>NUCLEOTIDE SEQUENCE [LARGE SCALE GENOMIC DNA]</scope>
    <source>
        <strain evidence="3 4">SR64</strain>
    </source>
</reference>
<dbReference type="SUPFAM" id="SSF46894">
    <property type="entry name" value="C-terminal effector domain of the bipartite response regulators"/>
    <property type="match status" value="1"/>
</dbReference>
<organism evidence="3 4">
    <name type="scientific">Dickeya chrysanthemi</name>
    <name type="common">Pectobacterium chrysanthemi</name>
    <name type="synonym">Erwinia chrysanthemi</name>
    <dbReference type="NCBI Taxonomy" id="556"/>
    <lineage>
        <taxon>Bacteria</taxon>
        <taxon>Pseudomonadati</taxon>
        <taxon>Pseudomonadota</taxon>
        <taxon>Gammaproteobacteria</taxon>
        <taxon>Enterobacterales</taxon>
        <taxon>Pectobacteriaceae</taxon>
        <taxon>Dickeya</taxon>
    </lineage>
</organism>
<accession>A0ABU8JSM3</accession>
<keyword evidence="1" id="KW-0238">DNA-binding</keyword>
<name>A0ABU8JSM3_DICCH</name>
<feature type="domain" description="HTH luxR-type" evidence="2">
    <location>
        <begin position="154"/>
        <end position="211"/>
    </location>
</feature>
<dbReference type="InterPro" id="IPR000792">
    <property type="entry name" value="Tscrpt_reg_LuxR_C"/>
</dbReference>
<evidence type="ECO:0000313" key="3">
    <source>
        <dbReference type="EMBL" id="MEI7066052.1"/>
    </source>
</evidence>
<dbReference type="Pfam" id="PF00196">
    <property type="entry name" value="GerE"/>
    <property type="match status" value="1"/>
</dbReference>
<evidence type="ECO:0000256" key="1">
    <source>
        <dbReference type="ARBA" id="ARBA00023125"/>
    </source>
</evidence>
<evidence type="ECO:0000259" key="2">
    <source>
        <dbReference type="SMART" id="SM00421"/>
    </source>
</evidence>
<proteinExistence type="predicted"/>
<sequence length="232" mass="27087">MENNKFHMVSDLKFLHSFIPLLDSLSEPWGIKDLASRHVYMNMPAYSYTNTPVRFDIEGKADEEFPLAWAELSGDFIEHDRRTETCAERVTVIETHYWFGKTELSPYISEKIPLFNPEKECVGILWNARPMTTLSPLIHIDRRKPTVLKTEVTVDIFTRAELDTLFLLLRRFSSKEIAKKFNLSNRTIENRIQNMYQKAGVHSFSQFEEFCYQQGLDGFIPHSLLTKGILFI</sequence>
<gene>
    <name evidence="3" type="ORF">WCU84_20770</name>
</gene>